<dbReference type="PROSITE" id="PS50181">
    <property type="entry name" value="FBOX"/>
    <property type="match status" value="1"/>
</dbReference>
<dbReference type="InterPro" id="IPR032675">
    <property type="entry name" value="LRR_dom_sf"/>
</dbReference>
<feature type="domain" description="F-box" evidence="2">
    <location>
        <begin position="15"/>
        <end position="62"/>
    </location>
</feature>
<dbReference type="Pfam" id="PF00646">
    <property type="entry name" value="F-box"/>
    <property type="match status" value="1"/>
</dbReference>
<protein>
    <recommendedName>
        <fullName evidence="2">F-box domain-containing protein</fullName>
    </recommendedName>
</protein>
<sequence>MLGSGSKKAATVDGGDRISGLPDEVLHRVLWYLPAPEAVRTSVLARRWRPLWKSTRRLGVTVTHPGGSVPTGQGENSVAAIEYLNRFVNRLLLLRDHLPLEECKFSFPGFTSVVGAEVDVWIRHALSCQVPVLLAHLRMNRTNVRVALAEHPLASAHLKRLEFGNVIFRGNFLDFSSCNVLEDLKMDNCIIRVARICSSSLKQLKVTRCNFNFGTITRVSVPSLLYLELAYCEDQTPLLESMPSLERASIELGWFNEDYCGKGVNNRFLKGAHEDDCSEGADEDDCCEGADEDDSSEGADEDDCNEGADEDDCCEGVDADPNGNEDTNIQDDCCSEDPNGNEDTDKDFCGMCAHCHGNDNSNVCLLLGGLSNATYLRLTPSTAMYTIKRDLTCCPTFSNLRTLVIDECCLSAGFYALLRFLQCTPRLKTLILNMQKTVVYECNVEKGNSAIRCKTHYV</sequence>
<dbReference type="InterPro" id="IPR053197">
    <property type="entry name" value="F-box_SCFL_complex_component"/>
</dbReference>
<dbReference type="Gene3D" id="3.80.10.10">
    <property type="entry name" value="Ribonuclease Inhibitor"/>
    <property type="match status" value="1"/>
</dbReference>
<proteinExistence type="predicted"/>
<dbReference type="SUPFAM" id="SSF52047">
    <property type="entry name" value="RNI-like"/>
    <property type="match status" value="1"/>
</dbReference>
<reference evidence="3 4" key="1">
    <citation type="submission" date="2022-10" db="EMBL/GenBank/DDBJ databases">
        <title>WGS assembly of Paspalum vaginatum 540-79.</title>
        <authorList>
            <person name="Sun G."/>
            <person name="Wase N."/>
            <person name="Shu S."/>
            <person name="Jenkins J."/>
            <person name="Zhou B."/>
            <person name="Torres-Rodriguez J."/>
            <person name="Chen C."/>
            <person name="Sandor L."/>
            <person name="Plott C."/>
            <person name="Yoshinga Y."/>
            <person name="Daum C."/>
            <person name="Qi P."/>
            <person name="Barry K."/>
            <person name="Lipzen A."/>
            <person name="Berry L."/>
            <person name="Pedersen C."/>
            <person name="Gottilla T."/>
            <person name="Foltz A."/>
            <person name="Yu H."/>
            <person name="O'Malley R."/>
            <person name="Zhang C."/>
            <person name="Devos K."/>
            <person name="Sigmon B."/>
            <person name="Yu B."/>
            <person name="Obata T."/>
            <person name="Schmutz J."/>
            <person name="Schnable J."/>
        </authorList>
    </citation>
    <scope>NUCLEOTIDE SEQUENCE [LARGE SCALE GENOMIC DNA]</scope>
    <source>
        <strain evidence="4">cv. 540-79</strain>
    </source>
</reference>
<evidence type="ECO:0000313" key="4">
    <source>
        <dbReference type="Proteomes" id="UP001164776"/>
    </source>
</evidence>
<evidence type="ECO:0000313" key="3">
    <source>
        <dbReference type="EMBL" id="KAJ1255676.1"/>
    </source>
</evidence>
<organism evidence="3 4">
    <name type="scientific">Paspalum vaginatum</name>
    <name type="common">seashore paspalum</name>
    <dbReference type="NCBI Taxonomy" id="158149"/>
    <lineage>
        <taxon>Eukaryota</taxon>
        <taxon>Viridiplantae</taxon>
        <taxon>Streptophyta</taxon>
        <taxon>Embryophyta</taxon>
        <taxon>Tracheophyta</taxon>
        <taxon>Spermatophyta</taxon>
        <taxon>Magnoliopsida</taxon>
        <taxon>Liliopsida</taxon>
        <taxon>Poales</taxon>
        <taxon>Poaceae</taxon>
        <taxon>PACMAD clade</taxon>
        <taxon>Panicoideae</taxon>
        <taxon>Andropogonodae</taxon>
        <taxon>Paspaleae</taxon>
        <taxon>Paspalinae</taxon>
        <taxon>Paspalum</taxon>
    </lineage>
</organism>
<feature type="region of interest" description="Disordered" evidence="1">
    <location>
        <begin position="280"/>
        <end position="311"/>
    </location>
</feature>
<dbReference type="OrthoDB" id="694862at2759"/>
<keyword evidence="4" id="KW-1185">Reference proteome</keyword>
<dbReference type="EMBL" id="MU629657">
    <property type="protein sequence ID" value="KAJ1255676.1"/>
    <property type="molecule type" value="Genomic_DNA"/>
</dbReference>
<dbReference type="Proteomes" id="UP001164776">
    <property type="component" value="Unassembled WGS sequence"/>
</dbReference>
<dbReference type="InterPro" id="IPR001810">
    <property type="entry name" value="F-box_dom"/>
</dbReference>
<dbReference type="PANTHER" id="PTHR34223">
    <property type="entry name" value="OS11G0201299 PROTEIN"/>
    <property type="match status" value="1"/>
</dbReference>
<dbReference type="SUPFAM" id="SSF81383">
    <property type="entry name" value="F-box domain"/>
    <property type="match status" value="1"/>
</dbReference>
<dbReference type="PANTHER" id="PTHR34223:SF51">
    <property type="entry name" value="OS06G0556300 PROTEIN"/>
    <property type="match status" value="1"/>
</dbReference>
<comment type="caution">
    <text evidence="3">The sequence shown here is derived from an EMBL/GenBank/DDBJ whole genome shotgun (WGS) entry which is preliminary data.</text>
</comment>
<dbReference type="InterPro" id="IPR036047">
    <property type="entry name" value="F-box-like_dom_sf"/>
</dbReference>
<name>A0A9W7XBT0_9POAL</name>
<accession>A0A9W7XBT0</accession>
<evidence type="ECO:0000256" key="1">
    <source>
        <dbReference type="SAM" id="MobiDB-lite"/>
    </source>
</evidence>
<gene>
    <name evidence="3" type="ORF">BS78_K173000</name>
</gene>
<dbReference type="AlphaFoldDB" id="A0A9W7XBT0"/>
<dbReference type="InterPro" id="IPR053781">
    <property type="entry name" value="F-box_AtFBL13-like"/>
</dbReference>
<dbReference type="CDD" id="cd22160">
    <property type="entry name" value="F-box_AtFBL13-like"/>
    <property type="match status" value="1"/>
</dbReference>
<evidence type="ECO:0000259" key="2">
    <source>
        <dbReference type="PROSITE" id="PS50181"/>
    </source>
</evidence>